<dbReference type="InterPro" id="IPR051693">
    <property type="entry name" value="UPF0046_metallophosphoest"/>
</dbReference>
<dbReference type="Pfam" id="PF00149">
    <property type="entry name" value="Metallophos"/>
    <property type="match status" value="1"/>
</dbReference>
<accession>A0ABQ1WLP9</accession>
<proteinExistence type="predicted"/>
<evidence type="ECO:0000313" key="3">
    <source>
        <dbReference type="Proteomes" id="UP000605733"/>
    </source>
</evidence>
<dbReference type="PANTHER" id="PTHR12905">
    <property type="entry name" value="METALLOPHOSPHOESTERASE"/>
    <property type="match status" value="1"/>
</dbReference>
<dbReference type="Gene3D" id="3.60.21.10">
    <property type="match status" value="1"/>
</dbReference>
<keyword evidence="3" id="KW-1185">Reference proteome</keyword>
<comment type="caution">
    <text evidence="2">The sequence shown here is derived from an EMBL/GenBank/DDBJ whole genome shotgun (WGS) entry which is preliminary data.</text>
</comment>
<dbReference type="InterPro" id="IPR029052">
    <property type="entry name" value="Metallo-depent_PP-like"/>
</dbReference>
<reference evidence="3" key="1">
    <citation type="journal article" date="2019" name="Int. J. Syst. Evol. Microbiol.">
        <title>The Global Catalogue of Microorganisms (GCM) 10K type strain sequencing project: providing services to taxonomists for standard genome sequencing and annotation.</title>
        <authorList>
            <consortium name="The Broad Institute Genomics Platform"/>
            <consortium name="The Broad Institute Genome Sequencing Center for Infectious Disease"/>
            <person name="Wu L."/>
            <person name="Ma J."/>
        </authorList>
    </citation>
    <scope>NUCLEOTIDE SEQUENCE [LARGE SCALE GENOMIC DNA]</scope>
    <source>
        <strain evidence="3">CGMCC 1.15422</strain>
    </source>
</reference>
<feature type="domain" description="Calcineurin-like phosphoesterase" evidence="1">
    <location>
        <begin position="1"/>
        <end position="172"/>
    </location>
</feature>
<gene>
    <name evidence="2" type="ORF">GCM10011532_19950</name>
</gene>
<dbReference type="Proteomes" id="UP000605733">
    <property type="component" value="Unassembled WGS sequence"/>
</dbReference>
<dbReference type="EMBL" id="BMIX01000003">
    <property type="protein sequence ID" value="GGG36286.1"/>
    <property type="molecule type" value="Genomic_DNA"/>
</dbReference>
<dbReference type="RefSeq" id="WP_011708078.1">
    <property type="nucleotide sequence ID" value="NZ_BMIX01000003.1"/>
</dbReference>
<dbReference type="PANTHER" id="PTHR12905:SF0">
    <property type="entry name" value="CALCINEURIN-LIKE PHOSPHOESTERASE DOMAIN-CONTAINING PROTEIN"/>
    <property type="match status" value="1"/>
</dbReference>
<sequence>MRLVCLSDTHNFHHDIAIPDGDLLIHAGDCTDGGTRNETANFLEWFSSQPHKHKILVPGNHDFYFEKPEQIGKVPENINLLIDRGVEINGFQFWGSPVTPGMENWAFNKERGTPIRNHWNLIPKETDILITHTPPYGILDEISSGIKLGCEELKQILEVVYPKYHLFGHIHHAAGAMKQSSIHFFNLSILDERHRLMHSPLLLDL</sequence>
<evidence type="ECO:0000259" key="1">
    <source>
        <dbReference type="Pfam" id="PF00149"/>
    </source>
</evidence>
<protein>
    <recommendedName>
        <fullName evidence="1">Calcineurin-like phosphoesterase domain-containing protein</fullName>
    </recommendedName>
</protein>
<organism evidence="2 3">
    <name type="scientific">Christiangramia forsetii</name>
    <dbReference type="NCBI Taxonomy" id="411153"/>
    <lineage>
        <taxon>Bacteria</taxon>
        <taxon>Pseudomonadati</taxon>
        <taxon>Bacteroidota</taxon>
        <taxon>Flavobacteriia</taxon>
        <taxon>Flavobacteriales</taxon>
        <taxon>Flavobacteriaceae</taxon>
        <taxon>Christiangramia</taxon>
    </lineage>
</organism>
<dbReference type="SUPFAM" id="SSF56300">
    <property type="entry name" value="Metallo-dependent phosphatases"/>
    <property type="match status" value="1"/>
</dbReference>
<name>A0ABQ1WLP9_9FLAO</name>
<evidence type="ECO:0000313" key="2">
    <source>
        <dbReference type="EMBL" id="GGG36286.1"/>
    </source>
</evidence>
<dbReference type="CDD" id="cd07379">
    <property type="entry name" value="MPP_239FB"/>
    <property type="match status" value="1"/>
</dbReference>
<dbReference type="InterPro" id="IPR004843">
    <property type="entry name" value="Calcineurin-like_PHP"/>
</dbReference>